<reference evidence="1 2" key="1">
    <citation type="submission" date="2020-07" db="EMBL/GenBank/DDBJ databases">
        <title>Comparative genomics of pyrophilous fungi reveals a link between fire events and developmental genes.</title>
        <authorList>
            <consortium name="DOE Joint Genome Institute"/>
            <person name="Steindorff A.S."/>
            <person name="Carver A."/>
            <person name="Calhoun S."/>
            <person name="Stillman K."/>
            <person name="Liu H."/>
            <person name="Lipzen A."/>
            <person name="Pangilinan J."/>
            <person name="Labutti K."/>
            <person name="Bruns T.D."/>
            <person name="Grigoriev I.V."/>
        </authorList>
    </citation>
    <scope>NUCLEOTIDE SEQUENCE [LARGE SCALE GENOMIC DNA]</scope>
    <source>
        <strain evidence="1 2">CBS 144469</strain>
    </source>
</reference>
<dbReference type="Gene3D" id="3.80.10.10">
    <property type="entry name" value="Ribonuclease Inhibitor"/>
    <property type="match status" value="1"/>
</dbReference>
<gene>
    <name evidence="1" type="ORF">DFP72DRAFT_1170552</name>
</gene>
<name>A0A8H6HYF9_9AGAR</name>
<proteinExistence type="predicted"/>
<evidence type="ECO:0008006" key="3">
    <source>
        <dbReference type="Google" id="ProtNLM"/>
    </source>
</evidence>
<dbReference type="EMBL" id="JACGCI010000036">
    <property type="protein sequence ID" value="KAF6754096.1"/>
    <property type="molecule type" value="Genomic_DNA"/>
</dbReference>
<keyword evidence="2" id="KW-1185">Reference proteome</keyword>
<evidence type="ECO:0000313" key="2">
    <source>
        <dbReference type="Proteomes" id="UP000521943"/>
    </source>
</evidence>
<dbReference type="InterPro" id="IPR032675">
    <property type="entry name" value="LRR_dom_sf"/>
</dbReference>
<dbReference type="SUPFAM" id="SSF52047">
    <property type="entry name" value="RNI-like"/>
    <property type="match status" value="1"/>
</dbReference>
<comment type="caution">
    <text evidence="1">The sequence shown here is derived from an EMBL/GenBank/DDBJ whole genome shotgun (WGS) entry which is preliminary data.</text>
</comment>
<protein>
    <recommendedName>
        <fullName evidence="3">F-box domain-containing protein</fullName>
    </recommendedName>
</protein>
<evidence type="ECO:0000313" key="1">
    <source>
        <dbReference type="EMBL" id="KAF6754096.1"/>
    </source>
</evidence>
<dbReference type="Proteomes" id="UP000521943">
    <property type="component" value="Unassembled WGS sequence"/>
</dbReference>
<sequence length="707" mass="82138">MLNIKRILRRASMRDPEQSPLKSSPLDYLLSTNDPLSEEQKGTLQSELMDLELDFLRITGHPYVDTVQEIDIREHKGGKECLKAIRLRKPLLSCVRSLPLEVWQRIFFFVVFYESYRAGHLLHDEAELRLLCSVSASWRWAALHHHILWSQLPALNLYDYNIRKKGWVEKLQNRLELYLARSGSMPLVVDCAVNIFAWTRHKEVVQQFAPVLLGLCHRWGDVSLNMPFQVFDAVSLPSVRGKVPSLSRLELFITLPGSSPNGETTFTINCFSVAPKLEEIRLDIYQDPFDELCPFEIQLPWSQLKKVSASLPSESAFYKDVMEASPSNLQSIDHWARAAEPAVPVPVVPRILPHLTCLRLVMFTMETASFIAHLDLLTLPALTHLTLPRCDTPDGRIYRSVRSLLERSVCSLEEFSLDGKREASKISLMYFEVLTLCPKLTDVDIAYKESNMFFDRISLDRTSLDRFLPHLKVLRIGRYTYSVDGGQPTLGEINVEKFMRMVKLRTVNLDKKQDLKPLDRVYFYNHDSEELHRNLTIYEAGESRDRSEDLQSPLSGRESLTALAVKAEDALETYIGADRRHQLEYIKVYRETDRIIQELELVSFEKLNSTIFARRNIPYLLTQVSQMTSGNQLPLGDRLLRFQSRSKKLLNKWKPYLLRDVRASPYVWRYWYGIRGGWFILMQWWNIEEYGCQADEDRLWESMTTFE</sequence>
<organism evidence="1 2">
    <name type="scientific">Ephemerocybe angulata</name>
    <dbReference type="NCBI Taxonomy" id="980116"/>
    <lineage>
        <taxon>Eukaryota</taxon>
        <taxon>Fungi</taxon>
        <taxon>Dikarya</taxon>
        <taxon>Basidiomycota</taxon>
        <taxon>Agaricomycotina</taxon>
        <taxon>Agaricomycetes</taxon>
        <taxon>Agaricomycetidae</taxon>
        <taxon>Agaricales</taxon>
        <taxon>Agaricineae</taxon>
        <taxon>Psathyrellaceae</taxon>
        <taxon>Ephemerocybe</taxon>
    </lineage>
</organism>
<dbReference type="OrthoDB" id="2854122at2759"/>
<dbReference type="AlphaFoldDB" id="A0A8H6HYF9"/>
<accession>A0A8H6HYF9</accession>